<dbReference type="OrthoDB" id="8186282at2759"/>
<dbReference type="Proteomes" id="UP000499080">
    <property type="component" value="Unassembled WGS sequence"/>
</dbReference>
<reference evidence="1 2" key="1">
    <citation type="journal article" date="2019" name="Sci. Rep.">
        <title>Orb-weaving spider Araneus ventricosus genome elucidates the spidroin gene catalogue.</title>
        <authorList>
            <person name="Kono N."/>
            <person name="Nakamura H."/>
            <person name="Ohtoshi R."/>
            <person name="Moran D.A.P."/>
            <person name="Shinohara A."/>
            <person name="Yoshida Y."/>
            <person name="Fujiwara M."/>
            <person name="Mori M."/>
            <person name="Tomita M."/>
            <person name="Arakawa K."/>
        </authorList>
    </citation>
    <scope>NUCLEOTIDE SEQUENCE [LARGE SCALE GENOMIC DNA]</scope>
</reference>
<accession>A0A4Y2PQ42</accession>
<evidence type="ECO:0000313" key="1">
    <source>
        <dbReference type="EMBL" id="GBN53232.1"/>
    </source>
</evidence>
<dbReference type="InterPro" id="IPR036397">
    <property type="entry name" value="RNaseH_sf"/>
</dbReference>
<proteinExistence type="predicted"/>
<organism evidence="1 2">
    <name type="scientific">Araneus ventricosus</name>
    <name type="common">Orbweaver spider</name>
    <name type="synonym">Epeira ventricosa</name>
    <dbReference type="NCBI Taxonomy" id="182803"/>
    <lineage>
        <taxon>Eukaryota</taxon>
        <taxon>Metazoa</taxon>
        <taxon>Ecdysozoa</taxon>
        <taxon>Arthropoda</taxon>
        <taxon>Chelicerata</taxon>
        <taxon>Arachnida</taxon>
        <taxon>Araneae</taxon>
        <taxon>Araneomorphae</taxon>
        <taxon>Entelegynae</taxon>
        <taxon>Araneoidea</taxon>
        <taxon>Araneidae</taxon>
        <taxon>Araneus</taxon>
    </lineage>
</organism>
<evidence type="ECO:0008006" key="3">
    <source>
        <dbReference type="Google" id="ProtNLM"/>
    </source>
</evidence>
<dbReference type="AlphaFoldDB" id="A0A4Y2PQ42"/>
<comment type="caution">
    <text evidence="1">The sequence shown here is derived from an EMBL/GenBank/DDBJ whole genome shotgun (WGS) entry which is preliminary data.</text>
</comment>
<name>A0A4Y2PQ42_ARAVE</name>
<sequence length="91" mass="10619">MKTDTCIASIPFQHIPTKSSDVSPMDYYAFGLLKRALSKHKPITIDGLWNVVQEEWKSISLEILLKALLSWKSRCRLIVQKKFYQIEHLKN</sequence>
<dbReference type="EMBL" id="BGPR01011842">
    <property type="protein sequence ID" value="GBN53232.1"/>
    <property type="molecule type" value="Genomic_DNA"/>
</dbReference>
<gene>
    <name evidence="1" type="ORF">AVEN_155445_1</name>
</gene>
<protein>
    <recommendedName>
        <fullName evidence="3">DDE-1 domain-containing protein</fullName>
    </recommendedName>
</protein>
<dbReference type="Gene3D" id="3.30.420.10">
    <property type="entry name" value="Ribonuclease H-like superfamily/Ribonuclease H"/>
    <property type="match status" value="1"/>
</dbReference>
<keyword evidence="2" id="KW-1185">Reference proteome</keyword>
<dbReference type="GO" id="GO:0003676">
    <property type="term" value="F:nucleic acid binding"/>
    <property type="evidence" value="ECO:0007669"/>
    <property type="project" value="InterPro"/>
</dbReference>
<evidence type="ECO:0000313" key="2">
    <source>
        <dbReference type="Proteomes" id="UP000499080"/>
    </source>
</evidence>